<evidence type="ECO:0000313" key="2">
    <source>
        <dbReference type="EMBL" id="KAB0805332.1"/>
    </source>
</evidence>
<dbReference type="Proteomes" id="UP000327044">
    <property type="component" value="Unassembled WGS sequence"/>
</dbReference>
<dbReference type="OrthoDB" id="6720224at2759"/>
<feature type="region of interest" description="Disordered" evidence="1">
    <location>
        <begin position="22"/>
        <end position="58"/>
    </location>
</feature>
<accession>A0A5N4B6V6</accession>
<dbReference type="AlphaFoldDB" id="A0A5N4B6V6"/>
<organism evidence="2 3">
    <name type="scientific">Photinus pyralis</name>
    <name type="common">Common eastern firefly</name>
    <name type="synonym">Lampyris pyralis</name>
    <dbReference type="NCBI Taxonomy" id="7054"/>
    <lineage>
        <taxon>Eukaryota</taxon>
        <taxon>Metazoa</taxon>
        <taxon>Ecdysozoa</taxon>
        <taxon>Arthropoda</taxon>
        <taxon>Hexapoda</taxon>
        <taxon>Insecta</taxon>
        <taxon>Pterygota</taxon>
        <taxon>Neoptera</taxon>
        <taxon>Endopterygota</taxon>
        <taxon>Coleoptera</taxon>
        <taxon>Polyphaga</taxon>
        <taxon>Elateriformia</taxon>
        <taxon>Elateroidea</taxon>
        <taxon>Lampyridae</taxon>
        <taxon>Lampyrinae</taxon>
        <taxon>Photinus</taxon>
    </lineage>
</organism>
<protein>
    <submittedName>
        <fullName evidence="2">Uncharacterized protein</fullName>
    </submittedName>
</protein>
<feature type="region of interest" description="Disordered" evidence="1">
    <location>
        <begin position="383"/>
        <end position="410"/>
    </location>
</feature>
<dbReference type="PANTHER" id="PTHR10773">
    <property type="entry name" value="DNA-DIRECTED RNA POLYMERASES I, II, AND III SUBUNIT RPABC2"/>
    <property type="match status" value="1"/>
</dbReference>
<evidence type="ECO:0000313" key="3">
    <source>
        <dbReference type="Proteomes" id="UP000327044"/>
    </source>
</evidence>
<dbReference type="PANTHER" id="PTHR10773:SF19">
    <property type="match status" value="1"/>
</dbReference>
<dbReference type="EMBL" id="VVIM01000001">
    <property type="protein sequence ID" value="KAB0805332.1"/>
    <property type="molecule type" value="Genomic_DNA"/>
</dbReference>
<comment type="caution">
    <text evidence="2">The sequence shown here is derived from an EMBL/GenBank/DDBJ whole genome shotgun (WGS) entry which is preliminary data.</text>
</comment>
<reference evidence="2 3" key="1">
    <citation type="journal article" date="2018" name="Elife">
        <title>Firefly genomes illuminate parallel origins of bioluminescence in beetles.</title>
        <authorList>
            <person name="Fallon T.R."/>
            <person name="Lower S.E."/>
            <person name="Chang C.H."/>
            <person name="Bessho-Uehara M."/>
            <person name="Martin G.J."/>
            <person name="Bewick A.J."/>
            <person name="Behringer M."/>
            <person name="Debat H.J."/>
            <person name="Wong I."/>
            <person name="Day J.C."/>
            <person name="Suvorov A."/>
            <person name="Silva C.J."/>
            <person name="Stanger-Hall K.F."/>
            <person name="Hall D.W."/>
            <person name="Schmitz R.J."/>
            <person name="Nelson D.R."/>
            <person name="Lewis S.M."/>
            <person name="Shigenobu S."/>
            <person name="Bybee S.M."/>
            <person name="Larracuente A.M."/>
            <person name="Oba Y."/>
            <person name="Weng J.K."/>
        </authorList>
    </citation>
    <scope>NUCLEOTIDE SEQUENCE [LARGE SCALE GENOMIC DNA]</scope>
    <source>
        <strain evidence="2">1611_PpyrPB1</strain>
        <tissue evidence="2">Whole body</tissue>
    </source>
</reference>
<name>A0A5N4B6V6_PHOPY</name>
<feature type="compositionally biased region" description="Basic and acidic residues" evidence="1">
    <location>
        <begin position="45"/>
        <end position="58"/>
    </location>
</feature>
<sequence>MNRGQKLVNLAAESRNYTVDEITRKSVLEESPSPMDDSDEDPDFDPDKPVKQSGRKEIPRHFTQKDLSLTNNLHKKEPQRKKNKLWQYTDQTMIFPSPEPWESEGLRNVSDYTDLVLQYWKENVDNTPLDVPDERNETVTRKKTNKNSKISNDKLRSPCKTNCRRRCRERVSENERRKVFEYFNKLEFSNKQLLLDKYIQKKEVKYRKVDAEKNKKFTVSYTLPTFKEENNSSDSIVAESSSRCGPIVVCKEMFLRTLGKKSDGMITCFLQRTANDLPNLQDKRGAAHARKMKEVASENYNVIKNHIETYHPQVSHYNISHAPHRRYLPPDLSIHQMHKDFSSKIKTVSYETYRKVFEKENIGFSAPTQDDCGLCAVYKQHAHKTDDPTTETSSQEEKEQIDPNVSSNAKSDCDTCEKYQLHKKRYTIARQMYTKDSSGGFDNDTEIYAVDMQKVLLLPKMSTKDSFFVSRLVVFHETFANLKSKGYNKCILWHEAIMGRNAADVASAYYNVVTKLQNETKHLIFWCDNCTSQNKNWTLFTACITFVNQDWGPESITFKYFEPGHSFMKADSIHGQIGKKWSKSKEILDMEDLEKLMKSANKLNEVTTLRFDDFRKFENGCMQKKKTNCMPKLNDIKSVLFKKGSTKIFYKCELEHEEFQEATVLKPKFKPQIPEKQGADRGINTKKKEAISKVLLPSMPSRKQMFWQNLPNFDDKEDLGKSNAEFVV</sequence>
<proteinExistence type="predicted"/>
<dbReference type="InParanoid" id="A0A5N4B6V6"/>
<keyword evidence="3" id="KW-1185">Reference proteome</keyword>
<gene>
    <name evidence="2" type="ORF">PPYR_02302</name>
</gene>
<evidence type="ECO:0000256" key="1">
    <source>
        <dbReference type="SAM" id="MobiDB-lite"/>
    </source>
</evidence>